<dbReference type="GO" id="GO:0005524">
    <property type="term" value="F:ATP binding"/>
    <property type="evidence" value="ECO:0007669"/>
    <property type="project" value="InterPro"/>
</dbReference>
<reference evidence="2 4" key="2">
    <citation type="journal article" date="2011" name="Mol. Biol. Evol.">
        <title>Comparative genomic analysis of fruiting body formation in Myxococcales.</title>
        <authorList>
            <person name="Huntley S."/>
            <person name="Hamann N."/>
            <person name="Wegener-Feldbrugge S."/>
            <person name="Treuner-Lange A."/>
            <person name="Kube M."/>
            <person name="Reinhardt R."/>
            <person name="Klages S."/>
            <person name="Muller R."/>
            <person name="Ronning C.M."/>
            <person name="Nierman W.C."/>
            <person name="Sogaard-Andersen L."/>
        </authorList>
    </citation>
    <scope>NUCLEOTIDE SEQUENCE [LARGE SCALE GENOMIC DNA]</scope>
    <source>
        <strain evidence="2 4">DW4/3-1</strain>
    </source>
</reference>
<dbReference type="KEGG" id="sur:STAUR_8174"/>
<dbReference type="Pfam" id="PF01637">
    <property type="entry name" value="ATPase_2"/>
    <property type="match status" value="1"/>
</dbReference>
<evidence type="ECO:0000313" key="4">
    <source>
        <dbReference type="Proteomes" id="UP000001351"/>
    </source>
</evidence>
<dbReference type="EMBL" id="AAMD01000149">
    <property type="protein sequence ID" value="EAU63729.1"/>
    <property type="molecule type" value="Genomic_DNA"/>
</dbReference>
<feature type="domain" description="ATPase" evidence="1">
    <location>
        <begin position="130"/>
        <end position="279"/>
    </location>
</feature>
<evidence type="ECO:0000259" key="1">
    <source>
        <dbReference type="Pfam" id="PF01637"/>
    </source>
</evidence>
<dbReference type="RefSeq" id="WP_002617408.1">
    <property type="nucleotide sequence ID" value="NC_014623.1"/>
</dbReference>
<dbReference type="EMBL" id="CP002271">
    <property type="protein sequence ID" value="ADO75929.1"/>
    <property type="molecule type" value="Genomic_DNA"/>
</dbReference>
<evidence type="ECO:0000313" key="2">
    <source>
        <dbReference type="EMBL" id="ADO75929.1"/>
    </source>
</evidence>
<dbReference type="Proteomes" id="UP000032702">
    <property type="component" value="Unassembled WGS sequence"/>
</dbReference>
<accession>Q08TB7</accession>
<reference evidence="3 5" key="1">
    <citation type="submission" date="2006-04" db="EMBL/GenBank/DDBJ databases">
        <authorList>
            <person name="Nierman W.C."/>
        </authorList>
    </citation>
    <scope>NUCLEOTIDE SEQUENCE [LARGE SCALE GENOMIC DNA]</scope>
    <source>
        <strain evidence="3 5">DW4/3-1</strain>
    </source>
</reference>
<name>Q08TB7_STIAD</name>
<proteinExistence type="predicted"/>
<dbReference type="eggNOG" id="COG1672">
    <property type="taxonomic scope" value="Bacteria"/>
</dbReference>
<dbReference type="OrthoDB" id="9805535at2"/>
<sequence length="467" mass="51823">MRLRHEGLKTGRLLTCFPDANGLRNASLLFLVEGVSDITPLQRLDDALRPEMDASLRWSAAASTLDLARVDPRLDPGKVTRLEAGEFRDLVPEDIRAVLSPGLVQLRRGEAARFPSATRMEGSVVTGPDFLERAAELAALQEHVERRQHTVVLAPRRAGKTSLLYRLAEVLDERFRVELFDVEEHRTPEGFTAALLSRASGKSHTSALRETREQGWEAALPAAIRALAGDRKRRLVLILDELVFFLEHLKKRDFAKAFLTALDAAVEQAKATVIIAGSANLMHFARNTLRLTLPGLFGALTPVSLSPLPAHTLEIQLRRVLLGTGLVLESGDMAWFHENFDLAMPYPALRFLSHLASAARERKLGPEALDAELTAYLRTPAVFAELKSQLNHLAEEDAAQAERVEDVVGRLARVSSLKLDDVKAKLGGAKGASTFEWLVTHFPVHLEGQNLMLASRLFRRYWQESTQ</sequence>
<dbReference type="Proteomes" id="UP000001351">
    <property type="component" value="Chromosome"/>
</dbReference>
<protein>
    <recommendedName>
        <fullName evidence="1">ATPase domain-containing protein</fullName>
    </recommendedName>
</protein>
<dbReference type="InterPro" id="IPR027417">
    <property type="entry name" value="P-loop_NTPase"/>
</dbReference>
<keyword evidence="4" id="KW-1185">Reference proteome</keyword>
<dbReference type="HOGENOM" id="CLU_585132_0_0_7"/>
<dbReference type="AlphaFoldDB" id="Q08TB7"/>
<dbReference type="STRING" id="378806.STAUR_8174"/>
<dbReference type="PANTHER" id="PTHR34301:SF8">
    <property type="entry name" value="ATPASE DOMAIN-CONTAINING PROTEIN"/>
    <property type="match status" value="1"/>
</dbReference>
<gene>
    <name evidence="2" type="ordered locus">STAUR_8174</name>
    <name evidence="3" type="ORF">STIAU_3227</name>
</gene>
<dbReference type="Gene3D" id="3.40.50.300">
    <property type="entry name" value="P-loop containing nucleotide triphosphate hydrolases"/>
    <property type="match status" value="1"/>
</dbReference>
<organism evidence="3 5">
    <name type="scientific">Stigmatella aurantiaca (strain DW4/3-1)</name>
    <dbReference type="NCBI Taxonomy" id="378806"/>
    <lineage>
        <taxon>Bacteria</taxon>
        <taxon>Pseudomonadati</taxon>
        <taxon>Myxococcota</taxon>
        <taxon>Myxococcia</taxon>
        <taxon>Myxococcales</taxon>
        <taxon>Cystobacterineae</taxon>
        <taxon>Archangiaceae</taxon>
        <taxon>Stigmatella</taxon>
    </lineage>
</organism>
<evidence type="ECO:0000313" key="5">
    <source>
        <dbReference type="Proteomes" id="UP000032702"/>
    </source>
</evidence>
<dbReference type="InterPro" id="IPR011579">
    <property type="entry name" value="ATPase_dom"/>
</dbReference>
<dbReference type="SUPFAM" id="SSF52540">
    <property type="entry name" value="P-loop containing nucleoside triphosphate hydrolases"/>
    <property type="match status" value="1"/>
</dbReference>
<dbReference type="PANTHER" id="PTHR34301">
    <property type="entry name" value="DNA-BINDING PROTEIN-RELATED"/>
    <property type="match status" value="1"/>
</dbReference>
<evidence type="ECO:0000313" key="3">
    <source>
        <dbReference type="EMBL" id="EAU63729.1"/>
    </source>
</evidence>